<feature type="chain" id="PRO_5044214411" description="Secreted protein" evidence="1">
    <location>
        <begin position="22"/>
        <end position="60"/>
    </location>
</feature>
<feature type="signal peptide" evidence="1">
    <location>
        <begin position="1"/>
        <end position="21"/>
    </location>
</feature>
<protein>
    <recommendedName>
        <fullName evidence="4">Secreted protein</fullName>
    </recommendedName>
</protein>
<dbReference type="AlphaFoldDB" id="A0AAY5EXP6"/>
<proteinExistence type="predicted"/>
<sequence>MFPVPCAAGLLLRWTVPSLHCCVPPEALSCRTAVGGDFDVSVKVLRRYMHICLFFSSVSA</sequence>
<reference evidence="2 3" key="1">
    <citation type="submission" date="2020-05" db="EMBL/GenBank/DDBJ databases">
        <title>Electrophorus electricus (electric eel) genome, fEleEle1, primary haplotype.</title>
        <authorList>
            <person name="Myers G."/>
            <person name="Meyer A."/>
            <person name="Fedrigo O."/>
            <person name="Formenti G."/>
            <person name="Rhie A."/>
            <person name="Tracey A."/>
            <person name="Sims Y."/>
            <person name="Jarvis E.D."/>
        </authorList>
    </citation>
    <scope>NUCLEOTIDE SEQUENCE [LARGE SCALE GENOMIC DNA]</scope>
</reference>
<evidence type="ECO:0000313" key="2">
    <source>
        <dbReference type="Ensembl" id="ENSEEEP00000061518.1"/>
    </source>
</evidence>
<reference evidence="2" key="2">
    <citation type="submission" date="2025-08" db="UniProtKB">
        <authorList>
            <consortium name="Ensembl"/>
        </authorList>
    </citation>
    <scope>IDENTIFICATION</scope>
</reference>
<dbReference type="Ensembl" id="ENSEEET00000061781.1">
    <property type="protein sequence ID" value="ENSEEEP00000061518.1"/>
    <property type="gene ID" value="ENSEEEG00000028268.1"/>
</dbReference>
<name>A0AAY5EXP6_ELEEL</name>
<keyword evidence="3" id="KW-1185">Reference proteome</keyword>
<keyword evidence="1" id="KW-0732">Signal</keyword>
<accession>A0AAY5EXP6</accession>
<evidence type="ECO:0008006" key="4">
    <source>
        <dbReference type="Google" id="ProtNLM"/>
    </source>
</evidence>
<evidence type="ECO:0000256" key="1">
    <source>
        <dbReference type="SAM" id="SignalP"/>
    </source>
</evidence>
<organism evidence="2 3">
    <name type="scientific">Electrophorus electricus</name>
    <name type="common">Electric eel</name>
    <name type="synonym">Gymnotus electricus</name>
    <dbReference type="NCBI Taxonomy" id="8005"/>
    <lineage>
        <taxon>Eukaryota</taxon>
        <taxon>Metazoa</taxon>
        <taxon>Chordata</taxon>
        <taxon>Craniata</taxon>
        <taxon>Vertebrata</taxon>
        <taxon>Euteleostomi</taxon>
        <taxon>Actinopterygii</taxon>
        <taxon>Neopterygii</taxon>
        <taxon>Teleostei</taxon>
        <taxon>Ostariophysi</taxon>
        <taxon>Gymnotiformes</taxon>
        <taxon>Gymnotoidei</taxon>
        <taxon>Gymnotidae</taxon>
        <taxon>Electrophorus</taxon>
    </lineage>
</organism>
<reference evidence="2" key="3">
    <citation type="submission" date="2025-09" db="UniProtKB">
        <authorList>
            <consortium name="Ensembl"/>
        </authorList>
    </citation>
    <scope>IDENTIFICATION</scope>
</reference>
<dbReference type="Proteomes" id="UP000314983">
    <property type="component" value="Chromosome 5"/>
</dbReference>
<evidence type="ECO:0000313" key="3">
    <source>
        <dbReference type="Proteomes" id="UP000314983"/>
    </source>
</evidence>